<organism evidence="1 2">
    <name type="scientific">Thalassospira xianhensis MCCC 1A02616</name>
    <dbReference type="NCBI Taxonomy" id="1177929"/>
    <lineage>
        <taxon>Bacteria</taxon>
        <taxon>Pseudomonadati</taxon>
        <taxon>Pseudomonadota</taxon>
        <taxon>Alphaproteobacteria</taxon>
        <taxon>Rhodospirillales</taxon>
        <taxon>Thalassospiraceae</taxon>
        <taxon>Thalassospira</taxon>
    </lineage>
</organism>
<sequence length="76" mass="8630">MHLRPVGNGGDTKPVLEQEFFQKLLDFLIVIDNQNMGFTSRTQSPPPFGRQVRNRTVARSLVHIVAVLNHFTKRTG</sequence>
<accession>A0A367UG70</accession>
<proteinExistence type="predicted"/>
<keyword evidence="2" id="KW-1185">Reference proteome</keyword>
<dbReference type="AlphaFoldDB" id="A0A367UG70"/>
<evidence type="ECO:0000313" key="1">
    <source>
        <dbReference type="EMBL" id="RCK07011.1"/>
    </source>
</evidence>
<dbReference type="EMBL" id="JPWA01000004">
    <property type="protein sequence ID" value="RCK07011.1"/>
    <property type="molecule type" value="Genomic_DNA"/>
</dbReference>
<name>A0A367UG70_9PROT</name>
<gene>
    <name evidence="1" type="ORF">TH5_05690</name>
</gene>
<protein>
    <submittedName>
        <fullName evidence="1">Uncharacterized protein</fullName>
    </submittedName>
</protein>
<reference evidence="1 2" key="1">
    <citation type="submission" date="2014-07" db="EMBL/GenBank/DDBJ databases">
        <title>Draft genome sequence of Thalassospira xianhensis P-4 (MCCC 1A02616).</title>
        <authorList>
            <person name="Lai Q."/>
            <person name="Shao Z."/>
        </authorList>
    </citation>
    <scope>NUCLEOTIDE SEQUENCE [LARGE SCALE GENOMIC DNA]</scope>
    <source>
        <strain evidence="1 2">MCCC 1A02616</strain>
    </source>
</reference>
<evidence type="ECO:0000313" key="2">
    <source>
        <dbReference type="Proteomes" id="UP000252419"/>
    </source>
</evidence>
<dbReference type="Proteomes" id="UP000252419">
    <property type="component" value="Unassembled WGS sequence"/>
</dbReference>
<comment type="caution">
    <text evidence="1">The sequence shown here is derived from an EMBL/GenBank/DDBJ whole genome shotgun (WGS) entry which is preliminary data.</text>
</comment>